<proteinExistence type="predicted"/>
<dbReference type="Proteomes" id="UP000255082">
    <property type="component" value="Unassembled WGS sequence"/>
</dbReference>
<dbReference type="OrthoDB" id="4557589at2"/>
<sequence length="136" mass="14796">MTVISDKVTDIAGLGETDNVVFETTVIRDNIGETAIVTTRRHSYTPGEDGTFTTDNLDPGPARVRIGLHTYNIEIPHTSDTIRLMPLIEAALPMPATETAVAVHNYGGISGMKAVSQSWWDSNPHDPATYYVVLPD</sequence>
<dbReference type="RefSeq" id="WP_062962832.1">
    <property type="nucleotide sequence ID" value="NZ_JAJFOE010000001.1"/>
</dbReference>
<dbReference type="EMBL" id="UGRU01000001">
    <property type="protein sequence ID" value="SUA47193.1"/>
    <property type="molecule type" value="Genomic_DNA"/>
</dbReference>
<organism evidence="1 2">
    <name type="scientific">Nocardia africana</name>
    <dbReference type="NCBI Taxonomy" id="134964"/>
    <lineage>
        <taxon>Bacteria</taxon>
        <taxon>Bacillati</taxon>
        <taxon>Actinomycetota</taxon>
        <taxon>Actinomycetes</taxon>
        <taxon>Mycobacteriales</taxon>
        <taxon>Nocardiaceae</taxon>
        <taxon>Nocardia</taxon>
    </lineage>
</organism>
<reference evidence="1 2" key="1">
    <citation type="submission" date="2018-06" db="EMBL/GenBank/DDBJ databases">
        <authorList>
            <consortium name="Pathogen Informatics"/>
            <person name="Doyle S."/>
        </authorList>
    </citation>
    <scope>NUCLEOTIDE SEQUENCE [LARGE SCALE GENOMIC DNA]</scope>
    <source>
        <strain evidence="1 2">NCTC13184</strain>
    </source>
</reference>
<dbReference type="AlphaFoldDB" id="A0A378X3S8"/>
<accession>A0A378X3S8</accession>
<evidence type="ECO:0000313" key="2">
    <source>
        <dbReference type="Proteomes" id="UP000255082"/>
    </source>
</evidence>
<name>A0A378X3S8_9NOCA</name>
<evidence type="ECO:0000313" key="1">
    <source>
        <dbReference type="EMBL" id="SUA47193.1"/>
    </source>
</evidence>
<protein>
    <submittedName>
        <fullName evidence="1">Uncharacterized protein</fullName>
    </submittedName>
</protein>
<gene>
    <name evidence="1" type="ORF">NCTC13184_05733</name>
</gene>